<accession>A0A246FEY3</accession>
<dbReference type="SUPFAM" id="SSF55811">
    <property type="entry name" value="Nudix"/>
    <property type="match status" value="1"/>
</dbReference>
<dbReference type="GO" id="GO:0016787">
    <property type="term" value="F:hydrolase activity"/>
    <property type="evidence" value="ECO:0007669"/>
    <property type="project" value="UniProtKB-KW"/>
</dbReference>
<evidence type="ECO:0000259" key="8">
    <source>
        <dbReference type="PROSITE" id="PS51462"/>
    </source>
</evidence>
<dbReference type="PANTHER" id="PTHR11839">
    <property type="entry name" value="UDP/ADP-SUGAR PYROPHOSPHATASE"/>
    <property type="match status" value="1"/>
</dbReference>
<dbReference type="InterPro" id="IPR015797">
    <property type="entry name" value="NUDIX_hydrolase-like_dom_sf"/>
</dbReference>
<dbReference type="RefSeq" id="WP_088416266.1">
    <property type="nucleotide sequence ID" value="NZ_NJBA01000001.1"/>
</dbReference>
<dbReference type="EMBL" id="NJBA01000001">
    <property type="protein sequence ID" value="OWP52878.1"/>
    <property type="molecule type" value="Genomic_DNA"/>
</dbReference>
<keyword evidence="5" id="KW-0378">Hydrolase</keyword>
<gene>
    <name evidence="9" type="ORF">CEG18_03280</name>
</gene>
<comment type="catalytic activity">
    <reaction evidence="1">
        <text>GDP-alpha-D-mannose + H2O = alpha-D-mannose 1-phosphate + GMP + 2 H(+)</text>
        <dbReference type="Rhea" id="RHEA:27978"/>
        <dbReference type="ChEBI" id="CHEBI:15377"/>
        <dbReference type="ChEBI" id="CHEBI:15378"/>
        <dbReference type="ChEBI" id="CHEBI:57527"/>
        <dbReference type="ChEBI" id="CHEBI:58115"/>
        <dbReference type="ChEBI" id="CHEBI:58409"/>
    </reaction>
</comment>
<feature type="domain" description="Nudix hydrolase" evidence="8">
    <location>
        <begin position="42"/>
        <end position="178"/>
    </location>
</feature>
<dbReference type="AlphaFoldDB" id="A0A246FEY3"/>
<dbReference type="PROSITE" id="PS51462">
    <property type="entry name" value="NUDIX"/>
    <property type="match status" value="1"/>
</dbReference>
<comment type="caution">
    <text evidence="9">The sequence shown here is derived from an EMBL/GenBank/DDBJ whole genome shotgun (WGS) entry which is preliminary data.</text>
</comment>
<evidence type="ECO:0000256" key="6">
    <source>
        <dbReference type="ARBA" id="ARBA00032162"/>
    </source>
</evidence>
<name>A0A246FEY3_PSENT</name>
<evidence type="ECO:0000313" key="10">
    <source>
        <dbReference type="Proteomes" id="UP000198145"/>
    </source>
</evidence>
<protein>
    <recommendedName>
        <fullName evidence="4">GDP-mannose pyrophosphatase</fullName>
    </recommendedName>
    <alternativeName>
        <fullName evidence="6">GDP-mannose hydrolase</fullName>
    </alternativeName>
    <alternativeName>
        <fullName evidence="7">GDPMK</fullName>
    </alternativeName>
</protein>
<dbReference type="GO" id="GO:0006753">
    <property type="term" value="P:nucleoside phosphate metabolic process"/>
    <property type="evidence" value="ECO:0007669"/>
    <property type="project" value="TreeGrafter"/>
</dbReference>
<sequence length="193" mass="22083">MDKHPRYGDTAEQVFSSRAFSLRRDSLSWPDRQTEETAYILEYPDWVSATAITRHGELLLVRQYRHGVRDWVLELPGGWIKPDDIDREHAIRRELLEETGHVFERIEPLMSLSPNPGTHNNRLHTFLAIGGESLRAPRPEDDEHLEVLAIPLHEVEARLLDGALLDNGHLSCLFLGLMRLGRLQFSHDEGAAP</sequence>
<evidence type="ECO:0000256" key="5">
    <source>
        <dbReference type="ARBA" id="ARBA00022801"/>
    </source>
</evidence>
<dbReference type="CDD" id="cd03424">
    <property type="entry name" value="NUDIX_ADPRase_Nudt5_UGPPase_Nudt14"/>
    <property type="match status" value="1"/>
</dbReference>
<dbReference type="Pfam" id="PF00293">
    <property type="entry name" value="NUDIX"/>
    <property type="match status" value="1"/>
</dbReference>
<comment type="similarity">
    <text evidence="3">Belongs to the Nudix hydrolase family. NudK subfamily.</text>
</comment>
<comment type="cofactor">
    <cofactor evidence="2">
        <name>Mg(2+)</name>
        <dbReference type="ChEBI" id="CHEBI:18420"/>
    </cofactor>
</comment>
<evidence type="ECO:0000256" key="7">
    <source>
        <dbReference type="ARBA" id="ARBA00032272"/>
    </source>
</evidence>
<evidence type="ECO:0000256" key="1">
    <source>
        <dbReference type="ARBA" id="ARBA00000847"/>
    </source>
</evidence>
<reference evidence="9 10" key="1">
    <citation type="submission" date="2017-06" db="EMBL/GenBank/DDBJ databases">
        <title>Draft genome of Pseudomonas nitroreducens DF05.</title>
        <authorList>
            <person name="Iyer R."/>
        </authorList>
    </citation>
    <scope>NUCLEOTIDE SEQUENCE [LARGE SCALE GENOMIC DNA]</scope>
    <source>
        <strain evidence="9 10">DF05</strain>
    </source>
</reference>
<organism evidence="9 10">
    <name type="scientific">Pseudomonas nitroreducens</name>
    <dbReference type="NCBI Taxonomy" id="46680"/>
    <lineage>
        <taxon>Bacteria</taxon>
        <taxon>Pseudomonadati</taxon>
        <taxon>Pseudomonadota</taxon>
        <taxon>Gammaproteobacteria</taxon>
        <taxon>Pseudomonadales</taxon>
        <taxon>Pseudomonadaceae</taxon>
        <taxon>Pseudomonas</taxon>
    </lineage>
</organism>
<evidence type="ECO:0000256" key="3">
    <source>
        <dbReference type="ARBA" id="ARBA00007275"/>
    </source>
</evidence>
<proteinExistence type="inferred from homology"/>
<dbReference type="PANTHER" id="PTHR11839:SF18">
    <property type="entry name" value="NUDIX HYDROLASE DOMAIN-CONTAINING PROTEIN"/>
    <property type="match status" value="1"/>
</dbReference>
<evidence type="ECO:0000256" key="2">
    <source>
        <dbReference type="ARBA" id="ARBA00001946"/>
    </source>
</evidence>
<dbReference type="Gene3D" id="3.90.79.10">
    <property type="entry name" value="Nucleoside Triphosphate Pyrophosphohydrolase"/>
    <property type="match status" value="1"/>
</dbReference>
<dbReference type="Proteomes" id="UP000198145">
    <property type="component" value="Unassembled WGS sequence"/>
</dbReference>
<dbReference type="InterPro" id="IPR000086">
    <property type="entry name" value="NUDIX_hydrolase_dom"/>
</dbReference>
<evidence type="ECO:0000313" key="9">
    <source>
        <dbReference type="EMBL" id="OWP52878.1"/>
    </source>
</evidence>
<evidence type="ECO:0000256" key="4">
    <source>
        <dbReference type="ARBA" id="ARBA00016377"/>
    </source>
</evidence>
<dbReference type="GO" id="GO:0019693">
    <property type="term" value="P:ribose phosphate metabolic process"/>
    <property type="evidence" value="ECO:0007669"/>
    <property type="project" value="TreeGrafter"/>
</dbReference>